<dbReference type="EMBL" id="CAJNRE010011119">
    <property type="protein sequence ID" value="CAF2098754.1"/>
    <property type="molecule type" value="Genomic_DNA"/>
</dbReference>
<name>A0A816TJY9_9BILA</name>
<evidence type="ECO:0000313" key="2">
    <source>
        <dbReference type="Proteomes" id="UP000663824"/>
    </source>
</evidence>
<dbReference type="Proteomes" id="UP000663824">
    <property type="component" value="Unassembled WGS sequence"/>
</dbReference>
<reference evidence="1" key="1">
    <citation type="submission" date="2021-02" db="EMBL/GenBank/DDBJ databases">
        <authorList>
            <person name="Nowell W R."/>
        </authorList>
    </citation>
    <scope>NUCLEOTIDE SEQUENCE</scope>
</reference>
<organism evidence="1 2">
    <name type="scientific">Rotaria magnacalcarata</name>
    <dbReference type="NCBI Taxonomy" id="392030"/>
    <lineage>
        <taxon>Eukaryota</taxon>
        <taxon>Metazoa</taxon>
        <taxon>Spiralia</taxon>
        <taxon>Gnathifera</taxon>
        <taxon>Rotifera</taxon>
        <taxon>Eurotatoria</taxon>
        <taxon>Bdelloidea</taxon>
        <taxon>Philodinida</taxon>
        <taxon>Philodinidae</taxon>
        <taxon>Rotaria</taxon>
    </lineage>
</organism>
<evidence type="ECO:0000313" key="1">
    <source>
        <dbReference type="EMBL" id="CAF2098754.1"/>
    </source>
</evidence>
<feature type="non-terminal residue" evidence="1">
    <location>
        <position position="1"/>
    </location>
</feature>
<proteinExistence type="predicted"/>
<gene>
    <name evidence="1" type="ORF">MBJ925_LOCUS21879</name>
</gene>
<comment type="caution">
    <text evidence="1">The sequence shown here is derived from an EMBL/GenBank/DDBJ whole genome shotgun (WGS) entry which is preliminary data.</text>
</comment>
<protein>
    <submittedName>
        <fullName evidence="1">Uncharacterized protein</fullName>
    </submittedName>
</protein>
<dbReference type="AlphaFoldDB" id="A0A816TJY9"/>
<feature type="non-terminal residue" evidence="1">
    <location>
        <position position="49"/>
    </location>
</feature>
<accession>A0A816TJY9</accession>
<sequence>MRTPAATQPITIPTMTPVLSFILSIGYETHDVLELDPTEAWEQCVLPIA</sequence>